<dbReference type="PROSITE" id="PS00646">
    <property type="entry name" value="RIBOSOMAL_S13_1"/>
    <property type="match status" value="1"/>
</dbReference>
<sequence length="207" mass="22669">MYLLGVHLADHKLVRIALTNFYGISYDTANRLCARLSLHDRATVSSLTESQITQLSAYLSSPGSIPARKPQATLGPLDLSSSSSSAASSSNPSSDVPRPSMEANPSLDPLRQIKIEADLKRVLHANINHHRDVGSYRGRRHAAHLPVRGQRTSTNANSAKKLNRLERRGFCTATALVEMGQRESGEHVSLEELLRPLARVRFAEALV</sequence>
<dbReference type="OrthoDB" id="525520at2759"/>
<evidence type="ECO:0000256" key="3">
    <source>
        <dbReference type="ARBA" id="ARBA00022980"/>
    </source>
</evidence>
<keyword evidence="10" id="KW-1185">Reference proteome</keyword>
<dbReference type="FunFam" id="4.10.910.10:FF:000004">
    <property type="entry name" value="Small subunit ribosomal protein S13"/>
    <property type="match status" value="1"/>
</dbReference>
<keyword evidence="4" id="KW-0496">Mitochondrion</keyword>
<evidence type="ECO:0000256" key="1">
    <source>
        <dbReference type="ARBA" id="ARBA00004173"/>
    </source>
</evidence>
<dbReference type="InterPro" id="IPR027437">
    <property type="entry name" value="Rbsml_uS13_C"/>
</dbReference>
<dbReference type="Pfam" id="PF00416">
    <property type="entry name" value="Ribosomal_S13"/>
    <property type="match status" value="1"/>
</dbReference>
<dbReference type="Gene3D" id="4.10.910.10">
    <property type="entry name" value="30s ribosomal protein s13, domain 2"/>
    <property type="match status" value="1"/>
</dbReference>
<keyword evidence="3" id="KW-0689">Ribosomal protein</keyword>
<comment type="caution">
    <text evidence="9">The sequence shown here is derived from an EMBL/GenBank/DDBJ whole genome shotgun (WGS) entry which is preliminary data.</text>
</comment>
<dbReference type="EMBL" id="SRRM01000005">
    <property type="protein sequence ID" value="TKY89208.1"/>
    <property type="molecule type" value="Genomic_DNA"/>
</dbReference>
<evidence type="ECO:0000313" key="9">
    <source>
        <dbReference type="EMBL" id="TKY89208.1"/>
    </source>
</evidence>
<evidence type="ECO:0000256" key="6">
    <source>
        <dbReference type="ARBA" id="ARBA00037226"/>
    </source>
</evidence>
<dbReference type="InterPro" id="IPR001892">
    <property type="entry name" value="Ribosomal_uS13"/>
</dbReference>
<dbReference type="PANTHER" id="PTHR10871">
    <property type="entry name" value="30S RIBOSOMAL PROTEIN S13/40S RIBOSOMAL PROTEIN S18"/>
    <property type="match status" value="1"/>
</dbReference>
<dbReference type="KEGG" id="sgra:EX895_001739"/>
<comment type="similarity">
    <text evidence="2">Belongs to the universal ribosomal protein uS13 family.</text>
</comment>
<feature type="region of interest" description="Disordered" evidence="8">
    <location>
        <begin position="60"/>
        <end position="109"/>
    </location>
</feature>
<dbReference type="GO" id="GO:0003723">
    <property type="term" value="F:RNA binding"/>
    <property type="evidence" value="ECO:0007669"/>
    <property type="project" value="InterPro"/>
</dbReference>
<dbReference type="InterPro" id="IPR010979">
    <property type="entry name" value="Ribosomal_uS13-like_H2TH"/>
</dbReference>
<dbReference type="GeneID" id="40724634"/>
<dbReference type="SUPFAM" id="SSF46946">
    <property type="entry name" value="S13-like H2TH domain"/>
    <property type="match status" value="1"/>
</dbReference>
<dbReference type="PANTHER" id="PTHR10871:SF1">
    <property type="entry name" value="SMALL RIBOSOMAL SUBUNIT PROTEIN US13M"/>
    <property type="match status" value="1"/>
</dbReference>
<dbReference type="GO" id="GO:0005739">
    <property type="term" value="C:mitochondrion"/>
    <property type="evidence" value="ECO:0007669"/>
    <property type="project" value="UniProtKB-SubCell"/>
</dbReference>
<comment type="function">
    <text evidence="6">Component of the mitochondrial ribosome (mitoribosome), a dedicated translation machinery responsible for the synthesis of mitochondrial genome-encoded proteins, including at least some of the essential transmembrane subunits of the mitochondrial respiratory chain. The mitoribosomes are attached to the mitochondrial inner membrane and translation products are cotranslationally integrated into the membrane.</text>
</comment>
<comment type="subcellular location">
    <subcellularLocation>
        <location evidence="1">Mitochondrion</location>
    </subcellularLocation>
</comment>
<evidence type="ECO:0000256" key="7">
    <source>
        <dbReference type="ARBA" id="ARBA00040757"/>
    </source>
</evidence>
<evidence type="ECO:0000256" key="4">
    <source>
        <dbReference type="ARBA" id="ARBA00023128"/>
    </source>
</evidence>
<organism evidence="9 10">
    <name type="scientific">Sporisorium graminicola</name>
    <dbReference type="NCBI Taxonomy" id="280036"/>
    <lineage>
        <taxon>Eukaryota</taxon>
        <taxon>Fungi</taxon>
        <taxon>Dikarya</taxon>
        <taxon>Basidiomycota</taxon>
        <taxon>Ustilaginomycotina</taxon>
        <taxon>Ustilaginomycetes</taxon>
        <taxon>Ustilaginales</taxon>
        <taxon>Ustilaginaceae</taxon>
        <taxon>Sporisorium</taxon>
    </lineage>
</organism>
<keyword evidence="5" id="KW-0687">Ribonucleoprotein</keyword>
<dbReference type="AlphaFoldDB" id="A0A4U7L0E5"/>
<evidence type="ECO:0000256" key="8">
    <source>
        <dbReference type="SAM" id="MobiDB-lite"/>
    </source>
</evidence>
<dbReference type="PROSITE" id="PS50159">
    <property type="entry name" value="RIBOSOMAL_S13_2"/>
    <property type="match status" value="1"/>
</dbReference>
<name>A0A4U7L0E5_9BASI</name>
<protein>
    <recommendedName>
        <fullName evidence="7">Small ribosomal subunit protein uS13m</fullName>
    </recommendedName>
</protein>
<gene>
    <name evidence="9" type="ORF">EX895_001739</name>
</gene>
<reference evidence="9 10" key="1">
    <citation type="submission" date="2019-05" db="EMBL/GenBank/DDBJ databases">
        <title>Sporisorium graminicola CBS 10092 draft sequencing and annotation.</title>
        <authorList>
            <person name="Solano-Gonzalez S."/>
            <person name="Caddick M.X."/>
            <person name="Darby A."/>
        </authorList>
    </citation>
    <scope>NUCLEOTIDE SEQUENCE [LARGE SCALE GENOMIC DNA]</scope>
    <source>
        <strain evidence="9 10">CBS 10092</strain>
    </source>
</reference>
<dbReference type="Gene3D" id="1.10.8.50">
    <property type="match status" value="1"/>
</dbReference>
<evidence type="ECO:0000313" key="10">
    <source>
        <dbReference type="Proteomes" id="UP000306050"/>
    </source>
</evidence>
<dbReference type="Proteomes" id="UP000306050">
    <property type="component" value="Chromosome SGRAM_12"/>
</dbReference>
<dbReference type="RefSeq" id="XP_029741193.1">
    <property type="nucleotide sequence ID" value="XM_029882338.1"/>
</dbReference>
<feature type="compositionally biased region" description="Low complexity" evidence="8">
    <location>
        <begin position="80"/>
        <end position="94"/>
    </location>
</feature>
<dbReference type="GO" id="GO:0003735">
    <property type="term" value="F:structural constituent of ribosome"/>
    <property type="evidence" value="ECO:0007669"/>
    <property type="project" value="InterPro"/>
</dbReference>
<dbReference type="GO" id="GO:0006412">
    <property type="term" value="P:translation"/>
    <property type="evidence" value="ECO:0007669"/>
    <property type="project" value="InterPro"/>
</dbReference>
<dbReference type="GO" id="GO:0015935">
    <property type="term" value="C:small ribosomal subunit"/>
    <property type="evidence" value="ECO:0007669"/>
    <property type="project" value="TreeGrafter"/>
</dbReference>
<dbReference type="InterPro" id="IPR018269">
    <property type="entry name" value="Ribosomal_uS13_CS"/>
</dbReference>
<accession>A0A4U7L0E5</accession>
<proteinExistence type="inferred from homology"/>
<evidence type="ECO:0000256" key="5">
    <source>
        <dbReference type="ARBA" id="ARBA00023274"/>
    </source>
</evidence>
<evidence type="ECO:0000256" key="2">
    <source>
        <dbReference type="ARBA" id="ARBA00008080"/>
    </source>
</evidence>